<evidence type="ECO:0000256" key="1">
    <source>
        <dbReference type="ARBA" id="ARBA00012729"/>
    </source>
</evidence>
<feature type="chain" id="PRO_5016685981" description="chitinase" evidence="2">
    <location>
        <begin position="33"/>
        <end position="867"/>
    </location>
</feature>
<evidence type="ECO:0000313" key="6">
    <source>
        <dbReference type="Proteomes" id="UP000253664"/>
    </source>
</evidence>
<dbReference type="InterPro" id="IPR001223">
    <property type="entry name" value="Glyco_hydro18_cat"/>
</dbReference>
<dbReference type="GO" id="GO:0005975">
    <property type="term" value="P:carbohydrate metabolic process"/>
    <property type="evidence" value="ECO:0007669"/>
    <property type="project" value="InterPro"/>
</dbReference>
<dbReference type="AlphaFoldDB" id="A0A367LH06"/>
<feature type="signal peptide" evidence="2">
    <location>
        <begin position="1"/>
        <end position="32"/>
    </location>
</feature>
<keyword evidence="6" id="KW-1185">Reference proteome</keyword>
<dbReference type="InterPro" id="IPR017946">
    <property type="entry name" value="PLC-like_Pdiesterase_TIM-brl"/>
</dbReference>
<dbReference type="EC" id="3.2.1.14" evidence="1"/>
<dbReference type="GO" id="GO:0006629">
    <property type="term" value="P:lipid metabolic process"/>
    <property type="evidence" value="ECO:0007669"/>
    <property type="project" value="InterPro"/>
</dbReference>
<dbReference type="Pfam" id="PF03009">
    <property type="entry name" value="GDPD"/>
    <property type="match status" value="1"/>
</dbReference>
<dbReference type="InterPro" id="IPR017853">
    <property type="entry name" value="GH"/>
</dbReference>
<dbReference type="GO" id="GO:0008843">
    <property type="term" value="F:endochitinase activity"/>
    <property type="evidence" value="ECO:0007669"/>
    <property type="project" value="UniProtKB-EC"/>
</dbReference>
<dbReference type="Proteomes" id="UP000253664">
    <property type="component" value="Unassembled WGS sequence"/>
</dbReference>
<gene>
    <name evidence="5" type="ORF">L249_5549</name>
</gene>
<dbReference type="InterPro" id="IPR011583">
    <property type="entry name" value="Chitinase_II/V-like_cat"/>
</dbReference>
<dbReference type="PANTHER" id="PTHR11177:SF378">
    <property type="entry name" value="CHITINASE"/>
    <property type="match status" value="1"/>
</dbReference>
<organism evidence="5 6">
    <name type="scientific">Ophiocordyceps polyrhachis-furcata BCC 54312</name>
    <dbReference type="NCBI Taxonomy" id="1330021"/>
    <lineage>
        <taxon>Eukaryota</taxon>
        <taxon>Fungi</taxon>
        <taxon>Dikarya</taxon>
        <taxon>Ascomycota</taxon>
        <taxon>Pezizomycotina</taxon>
        <taxon>Sordariomycetes</taxon>
        <taxon>Hypocreomycetidae</taxon>
        <taxon>Hypocreales</taxon>
        <taxon>Ophiocordycipitaceae</taxon>
        <taxon>Ophiocordyceps</taxon>
    </lineage>
</organism>
<keyword evidence="2" id="KW-0732">Signal</keyword>
<dbReference type="GO" id="GO:0008081">
    <property type="term" value="F:phosphoric diester hydrolase activity"/>
    <property type="evidence" value="ECO:0007669"/>
    <property type="project" value="InterPro"/>
</dbReference>
<dbReference type="GO" id="GO:0008061">
    <property type="term" value="F:chitin binding"/>
    <property type="evidence" value="ECO:0007669"/>
    <property type="project" value="InterPro"/>
</dbReference>
<dbReference type="InterPro" id="IPR050314">
    <property type="entry name" value="Glycosyl_Hydrlase_18"/>
</dbReference>
<name>A0A367LH06_9HYPO</name>
<proteinExistence type="predicted"/>
<evidence type="ECO:0000313" key="5">
    <source>
        <dbReference type="EMBL" id="RCI13532.1"/>
    </source>
</evidence>
<dbReference type="GO" id="GO:0005576">
    <property type="term" value="C:extracellular region"/>
    <property type="evidence" value="ECO:0007669"/>
    <property type="project" value="TreeGrafter"/>
</dbReference>
<sequence length="867" mass="94943">MATPQSRPCIGRLWLLLLLLLLLLSSTPSVASSSPTDLRCIMYLTGQHNVVPHDAGLLADITHVVLAFMPSDAFNVDETPAAFPLFTSVDEARRRFRPETKLMVAIGGWGDSQGFEAAAQSARTRRRWAQQVRAMLDSTGADGVDIDWEYPGGNRDDYKVVPNRGREWEVEAFVLLLQELRVAIGAATTLSIAVPGMERDLMAFTASTIPRIVQVVDFLNVMTYDLMNRRDDAVAHHSGVADSRDALVRYLQRGAPASKLNLGLGYYVKWFMTQPCDPQRPLGCATQLLEDPETGADMGKTGAFSWHDRTPLELASSFARSQAHGRYFEDGSYGYWDAEEQRWWSFDTPSVITRKLSDVASALGLGGVFAWGLGEDAPEFNNLAATIKGVKALRRDETQHKDELVRSRNGSLHSGFLFDRVMSYKLQLLKTRRNRAAFLHGRDGADVVLEAGTESQMRLSAAAAAAAITAGLSWARPYSTLPLPIERVELGPRPYYLVDAMSDGPLKSRLAACGEMEMKPSNWSIGHRGGAALQFPEHSREANLAGARMGAGVLECDVSFTKDRQLVCRHSQCDLHTTTNIVTVPELNAKCRQPFRPAGKGEAASAECCTSDITLAEFKRLCAKMDGFNASATSAEDYLAGTAGWRTDLYATCGTVMEHGEHIAMVEALGLRHSPELKAPKVAMPFQGDYTQRQYAQQMVDNYKRAGVPASRVQAQSFQLEDVLYWLEAEPEFGRNAMLLDETDDADDSAGKLRRLAEAGVRTVAPPLPYLLRVDEGGRLAASEYARRAKELGLGIITWSLERSGPLGEGKAAGDFYYGPLAGAIKGDGDVYRLVDALYQEVGVGGLFSDWAASSTYYANCMGVRVG</sequence>
<dbReference type="STRING" id="1330021.A0A367LH06"/>
<evidence type="ECO:0000259" key="4">
    <source>
        <dbReference type="PROSITE" id="PS51910"/>
    </source>
</evidence>
<dbReference type="PROSITE" id="PS51704">
    <property type="entry name" value="GP_PDE"/>
    <property type="match status" value="1"/>
</dbReference>
<evidence type="ECO:0000256" key="2">
    <source>
        <dbReference type="SAM" id="SignalP"/>
    </source>
</evidence>
<dbReference type="PROSITE" id="PS51910">
    <property type="entry name" value="GH18_2"/>
    <property type="match status" value="1"/>
</dbReference>
<dbReference type="Pfam" id="PF00704">
    <property type="entry name" value="Glyco_hydro_18"/>
    <property type="match status" value="1"/>
</dbReference>
<dbReference type="InterPro" id="IPR030395">
    <property type="entry name" value="GP_PDE_dom"/>
</dbReference>
<dbReference type="SMART" id="SM00636">
    <property type="entry name" value="Glyco_18"/>
    <property type="match status" value="1"/>
</dbReference>
<dbReference type="PANTHER" id="PTHR11177">
    <property type="entry name" value="CHITINASE"/>
    <property type="match status" value="1"/>
</dbReference>
<dbReference type="Gene3D" id="3.20.20.190">
    <property type="entry name" value="Phosphatidylinositol (PI) phosphodiesterase"/>
    <property type="match status" value="1"/>
</dbReference>
<feature type="domain" description="GH18" evidence="4">
    <location>
        <begin position="38"/>
        <end position="393"/>
    </location>
</feature>
<reference evidence="5 6" key="1">
    <citation type="journal article" date="2015" name="BMC Genomics">
        <title>Insights from the genome of Ophiocordyceps polyrhachis-furcata to pathogenicity and host specificity in insect fungi.</title>
        <authorList>
            <person name="Wichadakul D."/>
            <person name="Kobmoo N."/>
            <person name="Ingsriswang S."/>
            <person name="Tangphatsornruang S."/>
            <person name="Chantasingh D."/>
            <person name="Luangsa-ard J.J."/>
            <person name="Eurwilaichitr L."/>
        </authorList>
    </citation>
    <scope>NUCLEOTIDE SEQUENCE [LARGE SCALE GENOMIC DNA]</scope>
    <source>
        <strain evidence="5 6">BCC 54312</strain>
    </source>
</reference>
<dbReference type="SUPFAM" id="SSF51445">
    <property type="entry name" value="(Trans)glycosidases"/>
    <property type="match status" value="1"/>
</dbReference>
<protein>
    <recommendedName>
        <fullName evidence="1">chitinase</fullName>
        <ecNumber evidence="1">3.2.1.14</ecNumber>
    </recommendedName>
</protein>
<accession>A0A367LH06</accession>
<dbReference type="SUPFAM" id="SSF51695">
    <property type="entry name" value="PLC-like phosphodiesterases"/>
    <property type="match status" value="1"/>
</dbReference>
<dbReference type="OrthoDB" id="1058301at2759"/>
<dbReference type="Gene3D" id="3.20.20.80">
    <property type="entry name" value="Glycosidases"/>
    <property type="match status" value="1"/>
</dbReference>
<feature type="domain" description="GP-PDE" evidence="3">
    <location>
        <begin position="522"/>
        <end position="842"/>
    </location>
</feature>
<dbReference type="GO" id="GO:0006032">
    <property type="term" value="P:chitin catabolic process"/>
    <property type="evidence" value="ECO:0007669"/>
    <property type="project" value="TreeGrafter"/>
</dbReference>
<comment type="caution">
    <text evidence="5">The sequence shown here is derived from an EMBL/GenBank/DDBJ whole genome shotgun (WGS) entry which is preliminary data.</text>
</comment>
<dbReference type="EMBL" id="LKCN02000006">
    <property type="protein sequence ID" value="RCI13532.1"/>
    <property type="molecule type" value="Genomic_DNA"/>
</dbReference>
<evidence type="ECO:0000259" key="3">
    <source>
        <dbReference type="PROSITE" id="PS51704"/>
    </source>
</evidence>